<evidence type="ECO:0000313" key="2">
    <source>
        <dbReference type="Proteomes" id="UP000018719"/>
    </source>
</evidence>
<evidence type="ECO:0000313" key="1">
    <source>
        <dbReference type="EMBL" id="EQA37877.1"/>
    </source>
</evidence>
<reference evidence="1 2" key="1">
    <citation type="submission" date="2013-05" db="EMBL/GenBank/DDBJ databases">
        <authorList>
            <person name="Harkins D.M."/>
            <person name="Durkin A.S."/>
            <person name="Brinkac L.M."/>
            <person name="Haft D.H."/>
            <person name="Selengut J.D."/>
            <person name="Sanka R."/>
            <person name="DePew J."/>
            <person name="Purushe J."/>
            <person name="Hartskeerl R.A."/>
            <person name="Ahmed A."/>
            <person name="van der Linden H."/>
            <person name="Goris M.G.A."/>
            <person name="Vinetz J.M."/>
            <person name="Sutton G.G."/>
            <person name="Nierman W.C."/>
            <person name="Fouts D.E."/>
        </authorList>
    </citation>
    <scope>NUCLEOTIDE SEQUENCE [LARGE SCALE GENOMIC DNA]</scope>
    <source>
        <strain evidence="1 2">10</strain>
    </source>
</reference>
<protein>
    <submittedName>
        <fullName evidence="1">Uncharacterized protein</fullName>
    </submittedName>
</protein>
<name>V6HDG3_9LEPT</name>
<comment type="caution">
    <text evidence="1">The sequence shown here is derived from an EMBL/GenBank/DDBJ whole genome shotgun (WGS) entry which is preliminary data.</text>
</comment>
<gene>
    <name evidence="1" type="ORF">LEP1GSC047_4223</name>
</gene>
<dbReference type="Proteomes" id="UP000018719">
    <property type="component" value="Unassembled WGS sequence"/>
</dbReference>
<dbReference type="STRING" id="1049790.LEP1GSC047_4223"/>
<sequence length="43" mass="4940">MNGDLSNSSLNKNTKIRNIYRCFSDKSKLYTSKSNASFFERSS</sequence>
<dbReference type="EMBL" id="AHMM02000015">
    <property type="protein sequence ID" value="EQA37877.1"/>
    <property type="molecule type" value="Genomic_DNA"/>
</dbReference>
<proteinExistence type="predicted"/>
<accession>V6HDG3</accession>
<organism evidence="1 2">
    <name type="scientific">Leptospira inadai serovar Lyme str. 10</name>
    <dbReference type="NCBI Taxonomy" id="1049790"/>
    <lineage>
        <taxon>Bacteria</taxon>
        <taxon>Pseudomonadati</taxon>
        <taxon>Spirochaetota</taxon>
        <taxon>Spirochaetia</taxon>
        <taxon>Leptospirales</taxon>
        <taxon>Leptospiraceae</taxon>
        <taxon>Leptospira</taxon>
    </lineage>
</organism>
<dbReference type="AlphaFoldDB" id="V6HDG3"/>